<accession>A0A1B0B441</accession>
<dbReference type="SUPFAM" id="SSF56219">
    <property type="entry name" value="DNase I-like"/>
    <property type="match status" value="1"/>
</dbReference>
<proteinExistence type="predicted"/>
<reference evidence="2" key="1">
    <citation type="submission" date="2015-01" db="EMBL/GenBank/DDBJ databases">
        <authorList>
            <person name="Aksoy S."/>
            <person name="Warren W."/>
            <person name="Wilson R.K."/>
        </authorList>
    </citation>
    <scope>NUCLEOTIDE SEQUENCE [LARGE SCALE GENOMIC DNA]</scope>
    <source>
        <strain evidence="2">IAEA</strain>
    </source>
</reference>
<keyword evidence="2" id="KW-1185">Reference proteome</keyword>
<evidence type="ECO:0000313" key="1">
    <source>
        <dbReference type="EnsemblMetazoa" id="GPPI018234-PA"/>
    </source>
</evidence>
<dbReference type="InterPro" id="IPR036691">
    <property type="entry name" value="Endo/exonu/phosph_ase_sf"/>
</dbReference>
<evidence type="ECO:0000313" key="2">
    <source>
        <dbReference type="Proteomes" id="UP000092460"/>
    </source>
</evidence>
<dbReference type="EnsemblMetazoa" id="GPPI018234-RA">
    <property type="protein sequence ID" value="GPPI018234-PA"/>
    <property type="gene ID" value="GPPI018234"/>
</dbReference>
<dbReference type="Proteomes" id="UP000092460">
    <property type="component" value="Unassembled WGS sequence"/>
</dbReference>
<protein>
    <submittedName>
        <fullName evidence="1">Uncharacterized protein</fullName>
    </submittedName>
</protein>
<sequence length="75" mass="8410">MIERQNTNKSELGLKTKHTEWGGTAINAKARRLNNWITNSPNFDIIPILKSTIIGPTTSSYIDFFIVSTSISTVR</sequence>
<name>A0A1B0B441_9MUSC</name>
<dbReference type="VEuPathDB" id="VectorBase:GPPI018234"/>
<reference evidence="1" key="2">
    <citation type="submission" date="2020-05" db="UniProtKB">
        <authorList>
            <consortium name="EnsemblMetazoa"/>
        </authorList>
    </citation>
    <scope>IDENTIFICATION</scope>
    <source>
        <strain evidence="1">IAEA</strain>
    </source>
</reference>
<organism evidence="1 2">
    <name type="scientific">Glossina palpalis gambiensis</name>
    <dbReference type="NCBI Taxonomy" id="67801"/>
    <lineage>
        <taxon>Eukaryota</taxon>
        <taxon>Metazoa</taxon>
        <taxon>Ecdysozoa</taxon>
        <taxon>Arthropoda</taxon>
        <taxon>Hexapoda</taxon>
        <taxon>Insecta</taxon>
        <taxon>Pterygota</taxon>
        <taxon>Neoptera</taxon>
        <taxon>Endopterygota</taxon>
        <taxon>Diptera</taxon>
        <taxon>Brachycera</taxon>
        <taxon>Muscomorpha</taxon>
        <taxon>Hippoboscoidea</taxon>
        <taxon>Glossinidae</taxon>
        <taxon>Glossina</taxon>
    </lineage>
</organism>
<dbReference type="EMBL" id="JXJN01008171">
    <property type="status" value="NOT_ANNOTATED_CDS"/>
    <property type="molecule type" value="Genomic_DNA"/>
</dbReference>
<dbReference type="AlphaFoldDB" id="A0A1B0B441"/>